<dbReference type="Proteomes" id="UP000054560">
    <property type="component" value="Unassembled WGS sequence"/>
</dbReference>
<dbReference type="PROSITE" id="PS00109">
    <property type="entry name" value="PROTEIN_KINASE_TYR"/>
    <property type="match status" value="1"/>
</dbReference>
<dbReference type="STRING" id="667725.A0A0L0G4A0"/>
<dbReference type="SMART" id="SM00219">
    <property type="entry name" value="TyrKc"/>
    <property type="match status" value="1"/>
</dbReference>
<dbReference type="GO" id="GO:0004714">
    <property type="term" value="F:transmembrane receptor protein tyrosine kinase activity"/>
    <property type="evidence" value="ECO:0007669"/>
    <property type="project" value="TreeGrafter"/>
</dbReference>
<evidence type="ECO:0000259" key="1">
    <source>
        <dbReference type="PROSITE" id="PS50011"/>
    </source>
</evidence>
<dbReference type="eggNOG" id="KOG1095">
    <property type="taxonomic scope" value="Eukaryota"/>
</dbReference>
<dbReference type="Pfam" id="PF07714">
    <property type="entry name" value="PK_Tyr_Ser-Thr"/>
    <property type="match status" value="1"/>
</dbReference>
<dbReference type="GO" id="GO:0007169">
    <property type="term" value="P:cell surface receptor protein tyrosine kinase signaling pathway"/>
    <property type="evidence" value="ECO:0007669"/>
    <property type="project" value="TreeGrafter"/>
</dbReference>
<dbReference type="GeneID" id="25904346"/>
<dbReference type="GO" id="GO:0043235">
    <property type="term" value="C:receptor complex"/>
    <property type="evidence" value="ECO:0007669"/>
    <property type="project" value="TreeGrafter"/>
</dbReference>
<dbReference type="GO" id="GO:0005886">
    <property type="term" value="C:plasma membrane"/>
    <property type="evidence" value="ECO:0007669"/>
    <property type="project" value="TreeGrafter"/>
</dbReference>
<keyword evidence="2" id="KW-0418">Kinase</keyword>
<keyword evidence="3" id="KW-1185">Reference proteome</keyword>
<name>A0A0L0G4A0_9EUKA</name>
<dbReference type="InterPro" id="IPR008266">
    <property type="entry name" value="Tyr_kinase_AS"/>
</dbReference>
<dbReference type="RefSeq" id="XP_014157829.1">
    <property type="nucleotide sequence ID" value="XM_014302354.1"/>
</dbReference>
<sequence>MQGCGGDGHRAVGVMGIDELVAEGELIRSLTHPNVLRAYGLCSEGLQIAAGLEYLHSTSIIHRDVAVRNVLLQSPTAHNCAPRAKVADLGLARRTNAIHSTYVKTSQMPQRLPVRWMAPETLVRLTANEMSDVWAYGIALWETVTDGAMPYPQLTDTEVVAYLRLPTREVLTLIDPVLECPGIVYDVIGACTRIDAGIRPTFTTVQVLVAEVLDSLACLFAAGPCTLELRELTRYSAMLKSSFTWLQPEVESEMKSVLEDRSQFHSAQSKVDGESKTLHTIVSKRSIYVDDENYVDTPQPGGDE</sequence>
<feature type="domain" description="Protein kinase" evidence="1">
    <location>
        <begin position="1"/>
        <end position="213"/>
    </location>
</feature>
<gene>
    <name evidence="2" type="ORF">SARC_03842</name>
</gene>
<dbReference type="InterPro" id="IPR001245">
    <property type="entry name" value="Ser-Thr/Tyr_kinase_cat_dom"/>
</dbReference>
<dbReference type="InterPro" id="IPR011009">
    <property type="entry name" value="Kinase-like_dom_sf"/>
</dbReference>
<reference evidence="2 3" key="1">
    <citation type="submission" date="2011-02" db="EMBL/GenBank/DDBJ databases">
        <title>The Genome Sequence of Sphaeroforma arctica JP610.</title>
        <authorList>
            <consortium name="The Broad Institute Genome Sequencing Platform"/>
            <person name="Russ C."/>
            <person name="Cuomo C."/>
            <person name="Young S.K."/>
            <person name="Zeng Q."/>
            <person name="Gargeya S."/>
            <person name="Alvarado L."/>
            <person name="Berlin A."/>
            <person name="Chapman S.B."/>
            <person name="Chen Z."/>
            <person name="Freedman E."/>
            <person name="Gellesch M."/>
            <person name="Goldberg J."/>
            <person name="Griggs A."/>
            <person name="Gujja S."/>
            <person name="Heilman E."/>
            <person name="Heiman D."/>
            <person name="Howarth C."/>
            <person name="Mehta T."/>
            <person name="Neiman D."/>
            <person name="Pearson M."/>
            <person name="Roberts A."/>
            <person name="Saif S."/>
            <person name="Shea T."/>
            <person name="Shenoy N."/>
            <person name="Sisk P."/>
            <person name="Stolte C."/>
            <person name="Sykes S."/>
            <person name="White J."/>
            <person name="Yandava C."/>
            <person name="Burger G."/>
            <person name="Gray M.W."/>
            <person name="Holland P.W.H."/>
            <person name="King N."/>
            <person name="Lang F.B.F."/>
            <person name="Roger A.J."/>
            <person name="Ruiz-Trillo I."/>
            <person name="Haas B."/>
            <person name="Nusbaum C."/>
            <person name="Birren B."/>
        </authorList>
    </citation>
    <scope>NUCLEOTIDE SEQUENCE [LARGE SCALE GENOMIC DNA]</scope>
    <source>
        <strain evidence="2 3">JP610</strain>
    </source>
</reference>
<dbReference type="Gene3D" id="1.10.510.10">
    <property type="entry name" value="Transferase(Phosphotransferase) domain 1"/>
    <property type="match status" value="1"/>
</dbReference>
<dbReference type="OrthoDB" id="3256376at2759"/>
<dbReference type="PRINTS" id="PR00109">
    <property type="entry name" value="TYRKINASE"/>
</dbReference>
<dbReference type="InterPro" id="IPR000719">
    <property type="entry name" value="Prot_kinase_dom"/>
</dbReference>
<keyword evidence="2" id="KW-0808">Transferase</keyword>
<dbReference type="PANTHER" id="PTHR24416:SF611">
    <property type="entry name" value="TYROSINE-PROTEIN KINASE TRANSMEMBRANE RECEPTOR ROR"/>
    <property type="match status" value="1"/>
</dbReference>
<dbReference type="PANTHER" id="PTHR24416">
    <property type="entry name" value="TYROSINE-PROTEIN KINASE RECEPTOR"/>
    <property type="match status" value="1"/>
</dbReference>
<protein>
    <submittedName>
        <fullName evidence="2">TK protein kinase</fullName>
    </submittedName>
</protein>
<dbReference type="GO" id="GO:0005524">
    <property type="term" value="F:ATP binding"/>
    <property type="evidence" value="ECO:0007669"/>
    <property type="project" value="InterPro"/>
</dbReference>
<organism evidence="2 3">
    <name type="scientific">Sphaeroforma arctica JP610</name>
    <dbReference type="NCBI Taxonomy" id="667725"/>
    <lineage>
        <taxon>Eukaryota</taxon>
        <taxon>Ichthyosporea</taxon>
        <taxon>Ichthyophonida</taxon>
        <taxon>Sphaeroforma</taxon>
    </lineage>
</organism>
<dbReference type="InterPro" id="IPR050122">
    <property type="entry name" value="RTK"/>
</dbReference>
<accession>A0A0L0G4A0</accession>
<dbReference type="PROSITE" id="PS50011">
    <property type="entry name" value="PROTEIN_KINASE_DOM"/>
    <property type="match status" value="1"/>
</dbReference>
<proteinExistence type="predicted"/>
<dbReference type="SUPFAM" id="SSF56112">
    <property type="entry name" value="Protein kinase-like (PK-like)"/>
    <property type="match status" value="1"/>
</dbReference>
<dbReference type="EMBL" id="KQ241800">
    <property type="protein sequence ID" value="KNC83927.1"/>
    <property type="molecule type" value="Genomic_DNA"/>
</dbReference>
<evidence type="ECO:0000313" key="2">
    <source>
        <dbReference type="EMBL" id="KNC83927.1"/>
    </source>
</evidence>
<evidence type="ECO:0000313" key="3">
    <source>
        <dbReference type="Proteomes" id="UP000054560"/>
    </source>
</evidence>
<dbReference type="AlphaFoldDB" id="A0A0L0G4A0"/>
<dbReference type="InterPro" id="IPR020635">
    <property type="entry name" value="Tyr_kinase_cat_dom"/>
</dbReference>